<evidence type="ECO:0000313" key="3">
    <source>
        <dbReference type="Proteomes" id="UP000199595"/>
    </source>
</evidence>
<accession>A0A1H3DVB7</accession>
<dbReference type="RefSeq" id="WP_090124501.1">
    <property type="nucleotide sequence ID" value="NZ_FNNJ01000008.1"/>
</dbReference>
<evidence type="ECO:0000256" key="1">
    <source>
        <dbReference type="SAM" id="SignalP"/>
    </source>
</evidence>
<dbReference type="SUPFAM" id="SSF82185">
    <property type="entry name" value="Histone H3 K4-specific methyltransferase SET7/9 N-terminal domain"/>
    <property type="match status" value="1"/>
</dbReference>
<sequence length="118" mass="13592">MKKLAFILAILAISISSYAQNTKLKTTAKKGDLLEVKLYYNSGELMQHGFYTDDGKILHGSWESFNEDGTRQCVAFYQKGVKVGTWMYYKKDEITKVTYDNNKITNIEKINTKEVIDF</sequence>
<dbReference type="STRING" id="762486.SAMN05444411_10876"/>
<evidence type="ECO:0008006" key="4">
    <source>
        <dbReference type="Google" id="ProtNLM"/>
    </source>
</evidence>
<protein>
    <recommendedName>
        <fullName evidence="4">MORN repeat variant</fullName>
    </recommendedName>
</protein>
<keyword evidence="3" id="KW-1185">Reference proteome</keyword>
<gene>
    <name evidence="2" type="ORF">SAMN05444411_10876</name>
</gene>
<dbReference type="EMBL" id="FNNJ01000008">
    <property type="protein sequence ID" value="SDX70058.1"/>
    <property type="molecule type" value="Genomic_DNA"/>
</dbReference>
<dbReference type="OrthoDB" id="1467310at2"/>
<dbReference type="Proteomes" id="UP000199595">
    <property type="component" value="Unassembled WGS sequence"/>
</dbReference>
<name>A0A1H3DVB7_9FLAO</name>
<reference evidence="3" key="1">
    <citation type="submission" date="2016-10" db="EMBL/GenBank/DDBJ databases">
        <authorList>
            <person name="Varghese N."/>
            <person name="Submissions S."/>
        </authorList>
    </citation>
    <scope>NUCLEOTIDE SEQUENCE [LARGE SCALE GENOMIC DNA]</scope>
    <source>
        <strain evidence="3">DSM 24956</strain>
    </source>
</reference>
<feature type="chain" id="PRO_5011690706" description="MORN repeat variant" evidence="1">
    <location>
        <begin position="20"/>
        <end position="118"/>
    </location>
</feature>
<proteinExistence type="predicted"/>
<dbReference type="AlphaFoldDB" id="A0A1H3DVB7"/>
<dbReference type="Gene3D" id="3.90.930.1">
    <property type="match status" value="1"/>
</dbReference>
<feature type="signal peptide" evidence="1">
    <location>
        <begin position="1"/>
        <end position="19"/>
    </location>
</feature>
<keyword evidence="1" id="KW-0732">Signal</keyword>
<evidence type="ECO:0000313" key="2">
    <source>
        <dbReference type="EMBL" id="SDX70058.1"/>
    </source>
</evidence>
<organism evidence="2 3">
    <name type="scientific">Lutibacter oricola</name>
    <dbReference type="NCBI Taxonomy" id="762486"/>
    <lineage>
        <taxon>Bacteria</taxon>
        <taxon>Pseudomonadati</taxon>
        <taxon>Bacteroidota</taxon>
        <taxon>Flavobacteriia</taxon>
        <taxon>Flavobacteriales</taxon>
        <taxon>Flavobacteriaceae</taxon>
        <taxon>Lutibacter</taxon>
    </lineage>
</organism>